<keyword evidence="11" id="KW-1185">Reference proteome</keyword>
<dbReference type="AlphaFoldDB" id="A0A4R3I0V4"/>
<feature type="domain" description="PII-uridylyltransferase/Glutamine-synthetase adenylyltransferase" evidence="9">
    <location>
        <begin position="809"/>
        <end position="900"/>
    </location>
</feature>
<evidence type="ECO:0000256" key="4">
    <source>
        <dbReference type="ARBA" id="ARBA00022840"/>
    </source>
</evidence>
<proteinExistence type="inferred from homology"/>
<feature type="region of interest" description="Adenylyl transferase" evidence="7">
    <location>
        <begin position="434"/>
        <end position="936"/>
    </location>
</feature>
<dbReference type="InterPro" id="IPR043519">
    <property type="entry name" value="NT_sf"/>
</dbReference>
<dbReference type="Gene3D" id="1.20.120.1510">
    <property type="match status" value="1"/>
</dbReference>
<dbReference type="Gene3D" id="3.30.460.10">
    <property type="entry name" value="Beta Polymerase, domain 2"/>
    <property type="match status" value="2"/>
</dbReference>
<dbReference type="NCBIfam" id="NF008292">
    <property type="entry name" value="PRK11072.1"/>
    <property type="match status" value="1"/>
</dbReference>
<keyword evidence="4 7" id="KW-0067">ATP-binding</keyword>
<comment type="cofactor">
    <cofactor evidence="7">
        <name>Mg(2+)</name>
        <dbReference type="ChEBI" id="CHEBI:18420"/>
    </cofactor>
</comment>
<dbReference type="SUPFAM" id="SSF81593">
    <property type="entry name" value="Nucleotidyltransferase substrate binding subunit/domain"/>
    <property type="match status" value="2"/>
</dbReference>
<comment type="catalytic activity">
    <reaction evidence="7">
        <text>[glutamine synthetase]-O(4)-(5'-adenylyl)-L-tyrosine + phosphate = [glutamine synthetase]-L-tyrosine + ADP</text>
        <dbReference type="Rhea" id="RHEA:43716"/>
        <dbReference type="Rhea" id="RHEA-COMP:10660"/>
        <dbReference type="Rhea" id="RHEA-COMP:10661"/>
        <dbReference type="ChEBI" id="CHEBI:43474"/>
        <dbReference type="ChEBI" id="CHEBI:46858"/>
        <dbReference type="ChEBI" id="CHEBI:83624"/>
        <dbReference type="ChEBI" id="CHEBI:456216"/>
        <dbReference type="EC" id="2.7.7.89"/>
    </reaction>
</comment>
<dbReference type="GO" id="GO:0005829">
    <property type="term" value="C:cytosol"/>
    <property type="evidence" value="ECO:0007669"/>
    <property type="project" value="TreeGrafter"/>
</dbReference>
<comment type="function">
    <text evidence="7">Involved in the regulation of glutamine synthetase GlnA, a key enzyme in the process to assimilate ammonia. When cellular nitrogen levels are high, the C-terminal adenylyl transferase (AT) inactivates GlnA by covalent transfer of an adenylyl group from ATP to specific tyrosine residue of GlnA, thus reducing its activity. Conversely, when nitrogen levels are low, the N-terminal adenylyl removase (AR) activates GlnA by removing the adenylyl group by phosphorolysis, increasing its activity. The regulatory region of GlnE binds the signal transduction protein PII (GlnB) which indicates the nitrogen status of the cell.</text>
</comment>
<evidence type="ECO:0000259" key="9">
    <source>
        <dbReference type="Pfam" id="PF08335"/>
    </source>
</evidence>
<comment type="caution">
    <text evidence="10">The sequence shown here is derived from an EMBL/GenBank/DDBJ whole genome shotgun (WGS) entry which is preliminary data.</text>
</comment>
<dbReference type="HAMAP" id="MF_00802">
    <property type="entry name" value="GlnE"/>
    <property type="match status" value="1"/>
</dbReference>
<keyword evidence="10" id="KW-0436">Ligase</keyword>
<dbReference type="GO" id="GO:0000287">
    <property type="term" value="F:magnesium ion binding"/>
    <property type="evidence" value="ECO:0007669"/>
    <property type="project" value="UniProtKB-UniRule"/>
</dbReference>
<feature type="domain" description="PII-uridylyltransferase/Glutamine-synthetase adenylyltransferase" evidence="9">
    <location>
        <begin position="293"/>
        <end position="431"/>
    </location>
</feature>
<evidence type="ECO:0000256" key="7">
    <source>
        <dbReference type="HAMAP-Rule" id="MF_00802"/>
    </source>
</evidence>
<dbReference type="FunFam" id="1.20.120.330:FF:000005">
    <property type="entry name" value="Bifunctional glutamine synthetase adenylyltransferase/adenylyl-removing enzyme"/>
    <property type="match status" value="1"/>
</dbReference>
<evidence type="ECO:0000256" key="3">
    <source>
        <dbReference type="ARBA" id="ARBA00022741"/>
    </source>
</evidence>
<feature type="domain" description="Glutamate-ammonia ligase adenylyltransferase repeated" evidence="8">
    <location>
        <begin position="63"/>
        <end position="271"/>
    </location>
</feature>
<dbReference type="EC" id="2.7.7.42" evidence="7"/>
<dbReference type="EC" id="2.7.7.89" evidence="7"/>
<dbReference type="InterPro" id="IPR005190">
    <property type="entry name" value="GlnE_rpt_dom"/>
</dbReference>
<dbReference type="Pfam" id="PF03710">
    <property type="entry name" value="GlnE"/>
    <property type="match status" value="2"/>
</dbReference>
<dbReference type="GO" id="GO:0016874">
    <property type="term" value="F:ligase activity"/>
    <property type="evidence" value="ECO:0007669"/>
    <property type="project" value="UniProtKB-KW"/>
</dbReference>
<sequence>MPKEKQLKKELERLQSQSQFCNLEPQHQPVFERMCLASPWLFTWLKGQTDWVAFLGFVEADANPQAALQEAAQTWTIKDEARVMKDLRVWRNRYMARLIARDILQLNHVRDTARAVSDLADAAIRQALAWSTEFWQASQGAPAICPHSDQPEQMIVIAMGKHGAQELNLSSDIDLIFAYPTQSETTKGKPHELFFTRVGRKLIQLLDQRTADGFVFRVDMRLRPWGQSGALVSNFRALQNYYLQQGRFWERFAMVKARAVTGAVQAQQALEDILTPFVYRRYVDYQAVGALRDLKQKIQAEVRRQNLERNIKLGRGGIREIEFIAQVFQLIRGGQDEILQQRGTWPVLASLGDLGLLPDNAVTELVEAYDFLRDLEHRIQAINDEQTQVLPVDDAALERLAISAGAESADQLLTRLTDYRERVHKHFSYLIQDDSPEYTPKSVEQYESLWLAESAAAEGELAAALLAFRALPGVDRLSETARHNLDVFMPLLWANLAEYDDAPRRFEAIRPILESILRRTSYFVLLAENPVAVRELVKLAPQSVWIAENLQEKPFLLDELTDIESLYRLPNKVQLMDELHQMLIRVPEEDLERQMELLRHFRHGKALRAAACEIAGQLPLMKISDYLAWVAEVVVEQALALAWQQMVAKNGRPSKENGDWCDTDFGVIAYGKMGGIELSYQSDLDLVFIHNAALNGQTEGPKKIDNSVFMARLGQKLIHLMSSVTPSGMLYEVDMRLRPSGNSGMLVSGLAAFKKYQLGQAWTWEHQALARARFIAGDPELKVLFDELRAEILCLPRETQKLRTEVLEMRQKMRDHLSTPARGDNPEENFHLKHDSGGIVDLEFLVQFCVLAYARQHPNLAIWSDNVRTLDELLAAGIVDADDHNRLLSAYLQLRTAVHRAILDGHSTSIERSAIDDKLNLAIEHIRQAWRKYVEC</sequence>
<dbReference type="InterPro" id="IPR013546">
    <property type="entry name" value="PII_UdlTrfase/GS_AdlTrfase"/>
</dbReference>
<dbReference type="GO" id="GO:0008882">
    <property type="term" value="F:[glutamate-ammonia-ligase] adenylyltransferase activity"/>
    <property type="evidence" value="ECO:0007669"/>
    <property type="project" value="UniProtKB-UniRule"/>
</dbReference>
<dbReference type="CDD" id="cd05401">
    <property type="entry name" value="NT_GlnE_GlnD_like"/>
    <property type="match status" value="2"/>
</dbReference>
<keyword evidence="2 7" id="KW-0548">Nucleotidyltransferase</keyword>
<evidence type="ECO:0000256" key="5">
    <source>
        <dbReference type="ARBA" id="ARBA00022842"/>
    </source>
</evidence>
<feature type="region of interest" description="Adenylyl removase" evidence="7">
    <location>
        <begin position="1"/>
        <end position="434"/>
    </location>
</feature>
<dbReference type="GO" id="GO:0000820">
    <property type="term" value="P:regulation of glutamine family amino acid metabolic process"/>
    <property type="evidence" value="ECO:0007669"/>
    <property type="project" value="UniProtKB-UniRule"/>
</dbReference>
<accession>A0A4R3I0V4</accession>
<evidence type="ECO:0000313" key="10">
    <source>
        <dbReference type="EMBL" id="TCS38205.1"/>
    </source>
</evidence>
<dbReference type="EMBL" id="SLZR01000016">
    <property type="protein sequence ID" value="TCS38205.1"/>
    <property type="molecule type" value="Genomic_DNA"/>
</dbReference>
<evidence type="ECO:0000256" key="6">
    <source>
        <dbReference type="ARBA" id="ARBA00023268"/>
    </source>
</evidence>
<evidence type="ECO:0000259" key="8">
    <source>
        <dbReference type="Pfam" id="PF03710"/>
    </source>
</evidence>
<dbReference type="FunFam" id="3.30.460.10:FF:000009">
    <property type="entry name" value="Bifunctional glutamine synthetase adenylyltransferase/adenylyl-removing enzyme"/>
    <property type="match status" value="1"/>
</dbReference>
<dbReference type="RefSeq" id="WP_165901938.1">
    <property type="nucleotide sequence ID" value="NZ_SLZR01000016.1"/>
</dbReference>
<evidence type="ECO:0000313" key="11">
    <source>
        <dbReference type="Proteomes" id="UP000295793"/>
    </source>
</evidence>
<keyword evidence="6 7" id="KW-0511">Multifunctional enzyme</keyword>
<keyword evidence="3 7" id="KW-0547">Nucleotide-binding</keyword>
<organism evidence="10 11">
    <name type="scientific">Reinekea marinisedimentorum</name>
    <dbReference type="NCBI Taxonomy" id="230495"/>
    <lineage>
        <taxon>Bacteria</taxon>
        <taxon>Pseudomonadati</taxon>
        <taxon>Pseudomonadota</taxon>
        <taxon>Gammaproteobacteria</taxon>
        <taxon>Oceanospirillales</taxon>
        <taxon>Saccharospirillaceae</taxon>
        <taxon>Reinekea</taxon>
    </lineage>
</organism>
<dbReference type="PANTHER" id="PTHR30621">
    <property type="entry name" value="GLUTAMINE SYNTHETASE ADENYLYLTRANSFERASE"/>
    <property type="match status" value="1"/>
</dbReference>
<dbReference type="Pfam" id="PF08335">
    <property type="entry name" value="GlnD_UR_UTase"/>
    <property type="match status" value="2"/>
</dbReference>
<dbReference type="GO" id="GO:0005524">
    <property type="term" value="F:ATP binding"/>
    <property type="evidence" value="ECO:0007669"/>
    <property type="project" value="UniProtKB-UniRule"/>
</dbReference>
<dbReference type="GO" id="GO:0047388">
    <property type="term" value="F:[glutamine synthetase]-adenylyl-L-tyrosine phosphorylase activity"/>
    <property type="evidence" value="ECO:0007669"/>
    <property type="project" value="UniProtKB-EC"/>
</dbReference>
<comment type="catalytic activity">
    <reaction evidence="7">
        <text>[glutamine synthetase]-L-tyrosine + ATP = [glutamine synthetase]-O(4)-(5'-adenylyl)-L-tyrosine + diphosphate</text>
        <dbReference type="Rhea" id="RHEA:18589"/>
        <dbReference type="Rhea" id="RHEA-COMP:10660"/>
        <dbReference type="Rhea" id="RHEA-COMP:10661"/>
        <dbReference type="ChEBI" id="CHEBI:30616"/>
        <dbReference type="ChEBI" id="CHEBI:33019"/>
        <dbReference type="ChEBI" id="CHEBI:46858"/>
        <dbReference type="ChEBI" id="CHEBI:83624"/>
        <dbReference type="EC" id="2.7.7.42"/>
    </reaction>
</comment>
<keyword evidence="1 7" id="KW-0808">Transferase</keyword>
<comment type="similarity">
    <text evidence="7">Belongs to the GlnE family.</text>
</comment>
<gene>
    <name evidence="7" type="primary">glnE</name>
    <name evidence="10" type="ORF">BCF53_11613</name>
</gene>
<keyword evidence="5 7" id="KW-0460">Magnesium</keyword>
<dbReference type="Gene3D" id="1.20.120.330">
    <property type="entry name" value="Nucleotidyltransferases domain 2"/>
    <property type="match status" value="2"/>
</dbReference>
<dbReference type="PANTHER" id="PTHR30621:SF0">
    <property type="entry name" value="BIFUNCTIONAL GLUTAMINE SYNTHETASE ADENYLYLTRANSFERASE_ADENYLYL-REMOVING ENZYME"/>
    <property type="match status" value="1"/>
</dbReference>
<dbReference type="Proteomes" id="UP000295793">
    <property type="component" value="Unassembled WGS sequence"/>
</dbReference>
<reference evidence="10 11" key="1">
    <citation type="submission" date="2019-03" db="EMBL/GenBank/DDBJ databases">
        <title>Genomic Encyclopedia of Archaeal and Bacterial Type Strains, Phase II (KMG-II): from individual species to whole genera.</title>
        <authorList>
            <person name="Goeker M."/>
        </authorList>
    </citation>
    <scope>NUCLEOTIDE SEQUENCE [LARGE SCALE GENOMIC DNA]</scope>
    <source>
        <strain evidence="10 11">DSM 15388</strain>
    </source>
</reference>
<dbReference type="InterPro" id="IPR023057">
    <property type="entry name" value="GlnE"/>
</dbReference>
<name>A0A4R3I0V4_9GAMM</name>
<evidence type="ECO:0000256" key="1">
    <source>
        <dbReference type="ARBA" id="ARBA00022679"/>
    </source>
</evidence>
<dbReference type="SUPFAM" id="SSF81301">
    <property type="entry name" value="Nucleotidyltransferase"/>
    <property type="match status" value="2"/>
</dbReference>
<feature type="domain" description="Glutamate-ammonia ligase adenylyltransferase repeated" evidence="8">
    <location>
        <begin position="535"/>
        <end position="787"/>
    </location>
</feature>
<protein>
    <recommendedName>
        <fullName evidence="7">Bifunctional glutamine synthetase adenylyltransferase/adenylyl-removing enzyme</fullName>
    </recommendedName>
    <alternativeName>
        <fullName evidence="7">ATP:glutamine synthetase adenylyltransferase</fullName>
    </alternativeName>
    <alternativeName>
        <fullName evidence="7">ATase</fullName>
    </alternativeName>
    <domain>
        <recommendedName>
            <fullName evidence="7">Glutamine synthetase adenylyl-L-tyrosine phosphorylase</fullName>
            <ecNumber evidence="7">2.7.7.89</ecNumber>
        </recommendedName>
        <alternativeName>
            <fullName evidence="7">Adenylyl removase</fullName>
            <shortName evidence="7">AR</shortName>
            <shortName evidence="7">AT-N</shortName>
        </alternativeName>
    </domain>
    <domain>
        <recommendedName>
            <fullName evidence="7">Glutamine synthetase adenylyl transferase</fullName>
            <ecNumber evidence="7">2.7.7.42</ecNumber>
        </recommendedName>
        <alternativeName>
            <fullName evidence="7">Adenylyl transferase</fullName>
            <shortName evidence="7">AT</shortName>
            <shortName evidence="7">AT-C</shortName>
        </alternativeName>
    </domain>
</protein>
<evidence type="ECO:0000256" key="2">
    <source>
        <dbReference type="ARBA" id="ARBA00022695"/>
    </source>
</evidence>